<evidence type="ECO:0000256" key="1">
    <source>
        <dbReference type="ARBA" id="ARBA00010466"/>
    </source>
</evidence>
<evidence type="ECO:0000313" key="7">
    <source>
        <dbReference type="EMBL" id="KXB90383.1"/>
    </source>
</evidence>
<dbReference type="GO" id="GO:0030246">
    <property type="term" value="F:carbohydrate binding"/>
    <property type="evidence" value="ECO:0007669"/>
    <property type="project" value="InterPro"/>
</dbReference>
<evidence type="ECO:0000256" key="4">
    <source>
        <dbReference type="ARBA" id="ARBA00023163"/>
    </source>
</evidence>
<sequence length="315" mass="35402">MTKDKNKLAISAAKLYYQSDFSQADIAQELQISRPSVSRLLQYAKDQGFVRIEIFDPIEDQSHLSRKLAHAYELKRVIIANAPIENEEDIKRYIGRKGAEYLSSIVKDGDIIGVGWGTTMHYLSHSLTPHELKGAQIVQLEGGITLSASETYATEVLERFASNYKTVAQSLPLPVLFDSKEVRNMVYQDRHIHRVLELGKNANIALFSVGTVRDTALFFRLGYADEEEKSFLKKHAVGDICSHFFTMEGNIADLELDARTVGIDLNCLRHKEYSILLAGGKAKLDGILAALRGHYANVLITDRFTAQRLLERTTK</sequence>
<comment type="caution">
    <text evidence="7">The sequence shown here is derived from an EMBL/GenBank/DDBJ whole genome shotgun (WGS) entry which is preliminary data.</text>
</comment>
<evidence type="ECO:0000256" key="3">
    <source>
        <dbReference type="ARBA" id="ARBA00023125"/>
    </source>
</evidence>
<keyword evidence="3" id="KW-0238">DNA-binding</keyword>
<keyword evidence="2" id="KW-0805">Transcription regulation</keyword>
<dbReference type="AlphaFoldDB" id="A0A134CDW0"/>
<comment type="similarity">
    <text evidence="1">Belongs to the SorC transcriptional regulatory family.</text>
</comment>
<keyword evidence="4" id="KW-0804">Transcription</keyword>
<feature type="domain" description="Sugar-binding" evidence="5">
    <location>
        <begin position="57"/>
        <end position="311"/>
    </location>
</feature>
<dbReference type="Gene3D" id="1.10.10.60">
    <property type="entry name" value="Homeodomain-like"/>
    <property type="match status" value="1"/>
</dbReference>
<dbReference type="Pfam" id="PF12802">
    <property type="entry name" value="MarR_2"/>
    <property type="match status" value="1"/>
</dbReference>
<dbReference type="STRING" id="1588748.HMPREF3182_01350"/>
<dbReference type="Gene3D" id="3.40.50.1360">
    <property type="match status" value="1"/>
</dbReference>
<dbReference type="InterPro" id="IPR037171">
    <property type="entry name" value="NagB/RpiA_transferase-like"/>
</dbReference>
<name>A0A134CDW0_9FIRM</name>
<dbReference type="InterPro" id="IPR051054">
    <property type="entry name" value="SorC_transcr_regulators"/>
</dbReference>
<organism evidence="7 8">
    <name type="scientific">Megasphaera hutchinsoni</name>
    <dbReference type="NCBI Taxonomy" id="1588748"/>
    <lineage>
        <taxon>Bacteria</taxon>
        <taxon>Bacillati</taxon>
        <taxon>Bacillota</taxon>
        <taxon>Negativicutes</taxon>
        <taxon>Veillonellales</taxon>
        <taxon>Veillonellaceae</taxon>
        <taxon>Megasphaera</taxon>
    </lineage>
</organism>
<dbReference type="Proteomes" id="UP000070160">
    <property type="component" value="Unassembled WGS sequence"/>
</dbReference>
<evidence type="ECO:0000313" key="8">
    <source>
        <dbReference type="Proteomes" id="UP000070160"/>
    </source>
</evidence>
<dbReference type="PANTHER" id="PTHR34294">
    <property type="entry name" value="TRANSCRIPTIONAL REGULATOR-RELATED"/>
    <property type="match status" value="1"/>
</dbReference>
<proteinExistence type="inferred from homology"/>
<evidence type="ECO:0000259" key="6">
    <source>
        <dbReference type="Pfam" id="PF12802"/>
    </source>
</evidence>
<keyword evidence="8" id="KW-1185">Reference proteome</keyword>
<dbReference type="Pfam" id="PF04198">
    <property type="entry name" value="Sugar-bind"/>
    <property type="match status" value="1"/>
</dbReference>
<accession>A0A134CDW0</accession>
<protein>
    <submittedName>
        <fullName evidence="7">Deoxyribonucleoside regulator</fullName>
    </submittedName>
</protein>
<dbReference type="GO" id="GO:0003700">
    <property type="term" value="F:DNA-binding transcription factor activity"/>
    <property type="evidence" value="ECO:0007669"/>
    <property type="project" value="InterPro"/>
</dbReference>
<dbReference type="InterPro" id="IPR007324">
    <property type="entry name" value="Sugar-bd_dom_put"/>
</dbReference>
<dbReference type="EMBL" id="LSDT01000048">
    <property type="protein sequence ID" value="KXB90383.1"/>
    <property type="molecule type" value="Genomic_DNA"/>
</dbReference>
<reference evidence="8" key="1">
    <citation type="submission" date="2016-01" db="EMBL/GenBank/DDBJ databases">
        <authorList>
            <person name="Mitreva M."/>
            <person name="Pepin K.H."/>
            <person name="Mihindukulasuriya K.A."/>
            <person name="Fulton R."/>
            <person name="Fronick C."/>
            <person name="O'Laughlin M."/>
            <person name="Miner T."/>
            <person name="Herter B."/>
            <person name="Rosa B.A."/>
            <person name="Cordes M."/>
            <person name="Tomlinson C."/>
            <person name="Wollam A."/>
            <person name="Palsikar V.B."/>
            <person name="Mardis E.R."/>
            <person name="Wilson R.K."/>
        </authorList>
    </citation>
    <scope>NUCLEOTIDE SEQUENCE [LARGE SCALE GENOMIC DNA]</scope>
    <source>
        <strain evidence="8">KA00182</strain>
    </source>
</reference>
<dbReference type="SUPFAM" id="SSF88659">
    <property type="entry name" value="Sigma3 and sigma4 domains of RNA polymerase sigma factors"/>
    <property type="match status" value="1"/>
</dbReference>
<dbReference type="RefSeq" id="WP_062486312.1">
    <property type="nucleotide sequence ID" value="NZ_KQ960953.1"/>
</dbReference>
<feature type="domain" description="HTH marR-type" evidence="6">
    <location>
        <begin position="20"/>
        <end position="53"/>
    </location>
</feature>
<dbReference type="InterPro" id="IPR013324">
    <property type="entry name" value="RNA_pol_sigma_r3/r4-like"/>
</dbReference>
<gene>
    <name evidence="7" type="ORF">HMPREF3182_01350</name>
</gene>
<dbReference type="SUPFAM" id="SSF100950">
    <property type="entry name" value="NagB/RpiA/CoA transferase-like"/>
    <property type="match status" value="1"/>
</dbReference>
<dbReference type="PATRIC" id="fig|1588748.3.peg.1306"/>
<dbReference type="GO" id="GO:0003677">
    <property type="term" value="F:DNA binding"/>
    <property type="evidence" value="ECO:0007669"/>
    <property type="project" value="UniProtKB-KW"/>
</dbReference>
<evidence type="ECO:0000256" key="2">
    <source>
        <dbReference type="ARBA" id="ARBA00023015"/>
    </source>
</evidence>
<dbReference type="InterPro" id="IPR000835">
    <property type="entry name" value="HTH_MarR-typ"/>
</dbReference>
<dbReference type="PANTHER" id="PTHR34294:SF1">
    <property type="entry name" value="TRANSCRIPTIONAL REGULATOR LSRR"/>
    <property type="match status" value="1"/>
</dbReference>
<evidence type="ECO:0000259" key="5">
    <source>
        <dbReference type="Pfam" id="PF04198"/>
    </source>
</evidence>